<evidence type="ECO:0000313" key="5">
    <source>
        <dbReference type="EMBL" id="MFD1362441.1"/>
    </source>
</evidence>
<organism evidence="5 6">
    <name type="scientific">Lentibacillus salinarum</name>
    <dbReference type="NCBI Taxonomy" id="446820"/>
    <lineage>
        <taxon>Bacteria</taxon>
        <taxon>Bacillati</taxon>
        <taxon>Bacillota</taxon>
        <taxon>Bacilli</taxon>
        <taxon>Bacillales</taxon>
        <taxon>Bacillaceae</taxon>
        <taxon>Lentibacillus</taxon>
    </lineage>
</organism>
<evidence type="ECO:0000313" key="6">
    <source>
        <dbReference type="Proteomes" id="UP001597178"/>
    </source>
</evidence>
<reference evidence="6" key="1">
    <citation type="journal article" date="2019" name="Int. J. Syst. Evol. Microbiol.">
        <title>The Global Catalogue of Microorganisms (GCM) 10K type strain sequencing project: providing services to taxonomists for standard genome sequencing and annotation.</title>
        <authorList>
            <consortium name="The Broad Institute Genomics Platform"/>
            <consortium name="The Broad Institute Genome Sequencing Center for Infectious Disease"/>
            <person name="Wu L."/>
            <person name="Ma J."/>
        </authorList>
    </citation>
    <scope>NUCLEOTIDE SEQUENCE [LARGE SCALE GENOMIC DNA]</scope>
    <source>
        <strain evidence="6">CCUG 54822</strain>
    </source>
</reference>
<evidence type="ECO:0000259" key="3">
    <source>
        <dbReference type="Pfam" id="PF01408"/>
    </source>
</evidence>
<accession>A0ABW3ZVR5</accession>
<dbReference type="PANTHER" id="PTHR22604:SF105">
    <property type="entry name" value="TRANS-1,2-DIHYDROBENZENE-1,2-DIOL DEHYDROGENASE"/>
    <property type="match status" value="1"/>
</dbReference>
<keyword evidence="6" id="KW-1185">Reference proteome</keyword>
<dbReference type="RefSeq" id="WP_382400993.1">
    <property type="nucleotide sequence ID" value="NZ_JBHTNH010000026.1"/>
</dbReference>
<dbReference type="InterPro" id="IPR050984">
    <property type="entry name" value="Gfo/Idh/MocA_domain"/>
</dbReference>
<dbReference type="PANTHER" id="PTHR22604">
    <property type="entry name" value="OXIDOREDUCTASES"/>
    <property type="match status" value="1"/>
</dbReference>
<dbReference type="Gene3D" id="3.40.50.720">
    <property type="entry name" value="NAD(P)-binding Rossmann-like Domain"/>
    <property type="match status" value="1"/>
</dbReference>
<feature type="domain" description="GFO/IDH/MocA-like oxidoreductase" evidence="4">
    <location>
        <begin position="133"/>
        <end position="246"/>
    </location>
</feature>
<dbReference type="EMBL" id="JBHTNH010000026">
    <property type="protein sequence ID" value="MFD1362441.1"/>
    <property type="molecule type" value="Genomic_DNA"/>
</dbReference>
<keyword evidence="2" id="KW-0560">Oxidoreductase</keyword>
<protein>
    <submittedName>
        <fullName evidence="5">Gfo/Idh/MocA family protein</fullName>
    </submittedName>
</protein>
<gene>
    <name evidence="5" type="ORF">ACFQ4A_12310</name>
</gene>
<dbReference type="Pfam" id="PF22725">
    <property type="entry name" value="GFO_IDH_MocA_C3"/>
    <property type="match status" value="1"/>
</dbReference>
<comment type="caution">
    <text evidence="5">The sequence shown here is derived from an EMBL/GenBank/DDBJ whole genome shotgun (WGS) entry which is preliminary data.</text>
</comment>
<feature type="domain" description="Gfo/Idh/MocA-like oxidoreductase N-terminal" evidence="3">
    <location>
        <begin position="5"/>
        <end position="122"/>
    </location>
</feature>
<dbReference type="Gene3D" id="3.30.360.10">
    <property type="entry name" value="Dihydrodipicolinate Reductase, domain 2"/>
    <property type="match status" value="1"/>
</dbReference>
<name>A0ABW3ZVR5_9BACI</name>
<evidence type="ECO:0000256" key="1">
    <source>
        <dbReference type="ARBA" id="ARBA00010928"/>
    </source>
</evidence>
<dbReference type="InterPro" id="IPR000683">
    <property type="entry name" value="Gfo/Idh/MocA-like_OxRdtase_N"/>
</dbReference>
<dbReference type="InterPro" id="IPR055170">
    <property type="entry name" value="GFO_IDH_MocA-like_dom"/>
</dbReference>
<proteinExistence type="inferred from homology"/>
<dbReference type="InterPro" id="IPR036291">
    <property type="entry name" value="NAD(P)-bd_dom_sf"/>
</dbReference>
<dbReference type="SUPFAM" id="SSF51735">
    <property type="entry name" value="NAD(P)-binding Rossmann-fold domains"/>
    <property type="match status" value="1"/>
</dbReference>
<dbReference type="Proteomes" id="UP001597178">
    <property type="component" value="Unassembled WGS sequence"/>
</dbReference>
<evidence type="ECO:0000259" key="4">
    <source>
        <dbReference type="Pfam" id="PF22725"/>
    </source>
</evidence>
<comment type="similarity">
    <text evidence="1">Belongs to the Gfo/Idh/MocA family.</text>
</comment>
<dbReference type="Pfam" id="PF01408">
    <property type="entry name" value="GFO_IDH_MocA"/>
    <property type="match status" value="1"/>
</dbReference>
<evidence type="ECO:0000256" key="2">
    <source>
        <dbReference type="ARBA" id="ARBA00023002"/>
    </source>
</evidence>
<dbReference type="SUPFAM" id="SSF55347">
    <property type="entry name" value="Glyceraldehyde-3-phosphate dehydrogenase-like, C-terminal domain"/>
    <property type="match status" value="1"/>
</dbReference>
<sequence>MEKINWGILSTAEIARKLTIPAILRANNAELNAIASLSGNTKDLASKHNIPKTYHSYGQLLSDPDIDAVYIPLPNHLHAEWVKKAAEMGKHVLCEKPAALTAAEANEMVTVCEQHGVVFMETFTYQYHPQNKRVKNIIATGEIGDVKLVRSHCSFYLDKKENFRLTPDTGGGSLYDVGCYSIHTIRNVLEQEPTHVWAKAVYDDNQVDMSATCHLEFGDGKKGTLECGMDMAKHMVYEVVGTKGVIQVPRAYQPDMFGGEGILYVLDNDGNTRSEMIQGDEFKINIEHFSDCVLNETKPFYDGNNTIRNMNVLEACITSAKSGKEVNVTNAVTV</sequence>